<organism evidence="2 3">
    <name type="scientific">Candidatus Liptonbacteria bacterium GWB1_49_6</name>
    <dbReference type="NCBI Taxonomy" id="1798644"/>
    <lineage>
        <taxon>Bacteria</taxon>
        <taxon>Candidatus Liptoniibacteriota</taxon>
    </lineage>
</organism>
<dbReference type="STRING" id="1798644.A2122_00315"/>
<keyword evidence="1" id="KW-1133">Transmembrane helix</keyword>
<evidence type="ECO:0000256" key="1">
    <source>
        <dbReference type="SAM" id="Phobius"/>
    </source>
</evidence>
<dbReference type="InterPro" id="IPR008969">
    <property type="entry name" value="CarboxyPept-like_regulatory"/>
</dbReference>
<dbReference type="AlphaFoldDB" id="A0A1G2C5S5"/>
<name>A0A1G2C5S5_9BACT</name>
<protein>
    <recommendedName>
        <fullName evidence="4">Carboxypeptidase regulatory-like domain-containing protein</fullName>
    </recommendedName>
</protein>
<dbReference type="Proteomes" id="UP000176648">
    <property type="component" value="Unassembled WGS sequence"/>
</dbReference>
<feature type="transmembrane region" description="Helical" evidence="1">
    <location>
        <begin position="6"/>
        <end position="27"/>
    </location>
</feature>
<evidence type="ECO:0000313" key="2">
    <source>
        <dbReference type="EMBL" id="OGY96753.1"/>
    </source>
</evidence>
<dbReference type="Gene3D" id="2.60.40.1120">
    <property type="entry name" value="Carboxypeptidase-like, regulatory domain"/>
    <property type="match status" value="1"/>
</dbReference>
<accession>A0A1G2C5S5</accession>
<reference evidence="2 3" key="1">
    <citation type="journal article" date="2016" name="Nat. Commun.">
        <title>Thousands of microbial genomes shed light on interconnected biogeochemical processes in an aquifer system.</title>
        <authorList>
            <person name="Anantharaman K."/>
            <person name="Brown C.T."/>
            <person name="Hug L.A."/>
            <person name="Sharon I."/>
            <person name="Castelle C.J."/>
            <person name="Probst A.J."/>
            <person name="Thomas B.C."/>
            <person name="Singh A."/>
            <person name="Wilkins M.J."/>
            <person name="Karaoz U."/>
            <person name="Brodie E.L."/>
            <person name="Williams K.H."/>
            <person name="Hubbard S.S."/>
            <person name="Banfield J.F."/>
        </authorList>
    </citation>
    <scope>NUCLEOTIDE SEQUENCE [LARGE SCALE GENOMIC DNA]</scope>
</reference>
<gene>
    <name evidence="2" type="ORF">A2122_00315</name>
</gene>
<keyword evidence="1" id="KW-0812">Transmembrane</keyword>
<dbReference type="EMBL" id="MHKU01000023">
    <property type="protein sequence ID" value="OGY96753.1"/>
    <property type="molecule type" value="Genomic_DNA"/>
</dbReference>
<evidence type="ECO:0000313" key="3">
    <source>
        <dbReference type="Proteomes" id="UP000176648"/>
    </source>
</evidence>
<evidence type="ECO:0008006" key="4">
    <source>
        <dbReference type="Google" id="ProtNLM"/>
    </source>
</evidence>
<proteinExistence type="predicted"/>
<dbReference type="SUPFAM" id="SSF49464">
    <property type="entry name" value="Carboxypeptidase regulatory domain-like"/>
    <property type="match status" value="1"/>
</dbReference>
<sequence>MRFFFPTRIALLILIISVLFIAGMFVFGRREKFIAGRVVDCQTGAPIGSAEVSVDQRGWGIQNGQVIWDKDYIYTTHTDQDGRFALRFKVGANSVNLIAKFPSYLRAQQYERPDSDTVLIRMLVGSNPLNEPTENCIPFSQRQNKVQTVP</sequence>
<comment type="caution">
    <text evidence="2">The sequence shown here is derived from an EMBL/GenBank/DDBJ whole genome shotgun (WGS) entry which is preliminary data.</text>
</comment>
<keyword evidence="1" id="KW-0472">Membrane</keyword>